<dbReference type="InterPro" id="IPR036390">
    <property type="entry name" value="WH_DNA-bd_sf"/>
</dbReference>
<proteinExistence type="predicted"/>
<keyword evidence="2" id="KW-0238">DNA-binding</keyword>
<dbReference type="RefSeq" id="WP_091356251.1">
    <property type="nucleotide sequence ID" value="NZ_AP025284.1"/>
</dbReference>
<reference evidence="7" key="1">
    <citation type="submission" date="2016-10" db="EMBL/GenBank/DDBJ databases">
        <authorList>
            <person name="Varghese N."/>
            <person name="Submissions S."/>
        </authorList>
    </citation>
    <scope>NUCLEOTIDE SEQUENCE [LARGE SCALE GENOMIC DNA]</scope>
    <source>
        <strain evidence="7">DSM 18887</strain>
    </source>
</reference>
<dbReference type="InterPro" id="IPR050679">
    <property type="entry name" value="Bact_HTH_transcr_reg"/>
</dbReference>
<evidence type="ECO:0000313" key="7">
    <source>
        <dbReference type="Proteomes" id="UP000198749"/>
    </source>
</evidence>
<dbReference type="GO" id="GO:0006547">
    <property type="term" value="P:L-histidine metabolic process"/>
    <property type="evidence" value="ECO:0007669"/>
    <property type="project" value="UniProtKB-UniRule"/>
</dbReference>
<evidence type="ECO:0000256" key="3">
    <source>
        <dbReference type="ARBA" id="ARBA00023163"/>
    </source>
</evidence>
<feature type="domain" description="HTH gntR-type" evidence="5">
    <location>
        <begin position="4"/>
        <end position="72"/>
    </location>
</feature>
<dbReference type="Pfam" id="PF07702">
    <property type="entry name" value="UTRA"/>
    <property type="match status" value="1"/>
</dbReference>
<dbReference type="SMART" id="SM00345">
    <property type="entry name" value="HTH_GNTR"/>
    <property type="match status" value="1"/>
</dbReference>
<protein>
    <recommendedName>
        <fullName evidence="4">Histidine utilization repressor</fullName>
    </recommendedName>
</protein>
<sequence>MSNRPRYQQIKGYILDGIKQGTYTSGSKIPAEVELAKQFEVSRMTVNKAIRDLVQENLLVRYPGMGTFVTDAKAESPLVDIRNIAEEVVQRGHRYSCSVIKLQDAVADEVIAMQMGVPVGTSLYRSVIVHRENDLPIQLENRFVIARLLPDYLNQDFTAGTPHEYLSKMYPVSNVEHIVEAILPDSNVQQLLEIDANTPCLLVNRRTWSDDRLVSFACLTYPGTRYKLRSLASPGI</sequence>
<evidence type="ECO:0000259" key="5">
    <source>
        <dbReference type="PROSITE" id="PS50949"/>
    </source>
</evidence>
<keyword evidence="7" id="KW-1185">Reference proteome</keyword>
<dbReference type="GO" id="GO:0045892">
    <property type="term" value="P:negative regulation of DNA-templated transcription"/>
    <property type="evidence" value="ECO:0007669"/>
    <property type="project" value="UniProtKB-UniRule"/>
</dbReference>
<keyword evidence="3" id="KW-0804">Transcription</keyword>
<dbReference type="Gene3D" id="3.40.1410.10">
    <property type="entry name" value="Chorismate lyase-like"/>
    <property type="match status" value="1"/>
</dbReference>
<evidence type="ECO:0000256" key="1">
    <source>
        <dbReference type="ARBA" id="ARBA00023015"/>
    </source>
</evidence>
<dbReference type="InterPro" id="IPR000524">
    <property type="entry name" value="Tscrpt_reg_HTH_GntR"/>
</dbReference>
<dbReference type="EMBL" id="FOGB01000003">
    <property type="protein sequence ID" value="SEQ39960.1"/>
    <property type="molecule type" value="Genomic_DNA"/>
</dbReference>
<dbReference type="SUPFAM" id="SSF64288">
    <property type="entry name" value="Chorismate lyase-like"/>
    <property type="match status" value="1"/>
</dbReference>
<dbReference type="GO" id="GO:0003700">
    <property type="term" value="F:DNA-binding transcription factor activity"/>
    <property type="evidence" value="ECO:0007669"/>
    <property type="project" value="UniProtKB-UniRule"/>
</dbReference>
<evidence type="ECO:0000313" key="6">
    <source>
        <dbReference type="EMBL" id="SEQ39960.1"/>
    </source>
</evidence>
<dbReference type="PRINTS" id="PR00035">
    <property type="entry name" value="HTHGNTR"/>
</dbReference>
<dbReference type="CDD" id="cd07377">
    <property type="entry name" value="WHTH_GntR"/>
    <property type="match status" value="1"/>
</dbReference>
<dbReference type="AlphaFoldDB" id="A0A1H9FPM5"/>
<dbReference type="PROSITE" id="PS50949">
    <property type="entry name" value="HTH_GNTR"/>
    <property type="match status" value="1"/>
</dbReference>
<evidence type="ECO:0000256" key="4">
    <source>
        <dbReference type="NCBIfam" id="TIGR02018"/>
    </source>
</evidence>
<dbReference type="GO" id="GO:0003677">
    <property type="term" value="F:DNA binding"/>
    <property type="evidence" value="ECO:0007669"/>
    <property type="project" value="UniProtKB-UniRule"/>
</dbReference>
<gene>
    <name evidence="6" type="ORF">SAMN03080615_01376</name>
</gene>
<dbReference type="InterPro" id="IPR010248">
    <property type="entry name" value="His_ut_repres"/>
</dbReference>
<dbReference type="Pfam" id="PF00392">
    <property type="entry name" value="GntR"/>
    <property type="match status" value="1"/>
</dbReference>
<dbReference type="STRING" id="355243.SAMN03080615_01376"/>
<dbReference type="Proteomes" id="UP000198749">
    <property type="component" value="Unassembled WGS sequence"/>
</dbReference>
<name>A0A1H9FPM5_9GAMM</name>
<dbReference type="OrthoDB" id="9808698at2"/>
<dbReference type="InterPro" id="IPR036388">
    <property type="entry name" value="WH-like_DNA-bd_sf"/>
</dbReference>
<dbReference type="FunFam" id="1.10.10.10:FF:000079">
    <property type="entry name" value="GntR family transcriptional regulator"/>
    <property type="match status" value="1"/>
</dbReference>
<dbReference type="Gene3D" id="1.10.10.10">
    <property type="entry name" value="Winged helix-like DNA-binding domain superfamily/Winged helix DNA-binding domain"/>
    <property type="match status" value="1"/>
</dbReference>
<dbReference type="SMART" id="SM00866">
    <property type="entry name" value="UTRA"/>
    <property type="match status" value="1"/>
</dbReference>
<dbReference type="InterPro" id="IPR011663">
    <property type="entry name" value="UTRA"/>
</dbReference>
<keyword evidence="1" id="KW-0805">Transcription regulation</keyword>
<dbReference type="SUPFAM" id="SSF46785">
    <property type="entry name" value="Winged helix' DNA-binding domain"/>
    <property type="match status" value="1"/>
</dbReference>
<dbReference type="NCBIfam" id="TIGR02018">
    <property type="entry name" value="his_ut_repres"/>
    <property type="match status" value="1"/>
</dbReference>
<accession>A0A1H9FPM5</accession>
<dbReference type="InterPro" id="IPR028978">
    <property type="entry name" value="Chorismate_lyase_/UTRA_dom_sf"/>
</dbReference>
<dbReference type="PANTHER" id="PTHR44846">
    <property type="entry name" value="MANNOSYL-D-GLYCERATE TRANSPORT/METABOLISM SYSTEM REPRESSOR MNGR-RELATED"/>
    <property type="match status" value="1"/>
</dbReference>
<evidence type="ECO:0000256" key="2">
    <source>
        <dbReference type="ARBA" id="ARBA00023125"/>
    </source>
</evidence>
<dbReference type="PANTHER" id="PTHR44846:SF16">
    <property type="entry name" value="TRANSCRIPTIONAL REGULATOR PHNF-RELATED"/>
    <property type="match status" value="1"/>
</dbReference>
<organism evidence="6 7">
    <name type="scientific">Amphritea atlantica</name>
    <dbReference type="NCBI Taxonomy" id="355243"/>
    <lineage>
        <taxon>Bacteria</taxon>
        <taxon>Pseudomonadati</taxon>
        <taxon>Pseudomonadota</taxon>
        <taxon>Gammaproteobacteria</taxon>
        <taxon>Oceanospirillales</taxon>
        <taxon>Oceanospirillaceae</taxon>
        <taxon>Amphritea</taxon>
    </lineage>
</organism>